<dbReference type="RefSeq" id="WP_134825916.1">
    <property type="nucleotide sequence ID" value="NZ_SPDQ01000011.1"/>
</dbReference>
<organism evidence="2 3">
    <name type="scientific">Pseudomonas kribbensis</name>
    <dbReference type="NCBI Taxonomy" id="1628086"/>
    <lineage>
        <taxon>Bacteria</taxon>
        <taxon>Pseudomonadati</taxon>
        <taxon>Pseudomonadota</taxon>
        <taxon>Gammaproteobacteria</taxon>
        <taxon>Pseudomonadales</taxon>
        <taxon>Pseudomonadaceae</taxon>
        <taxon>Pseudomonas</taxon>
    </lineage>
</organism>
<feature type="transmembrane region" description="Helical" evidence="1">
    <location>
        <begin position="50"/>
        <end position="72"/>
    </location>
</feature>
<gene>
    <name evidence="2" type="ORF">E4J90_07560</name>
</gene>
<dbReference type="PANTHER" id="PTHR34980:SF2">
    <property type="entry name" value="INNER MEMBRANE PROTEIN YHAH-RELATED"/>
    <property type="match status" value="1"/>
</dbReference>
<comment type="caution">
    <text evidence="2">The sequence shown here is derived from an EMBL/GenBank/DDBJ whole genome shotgun (WGS) entry which is preliminary data.</text>
</comment>
<sequence length="125" mass="14335">MKWYLQVLRKYATFKGRASRKEFWMFFLMETCLQAVFLAIGYATELNKEPYYLLALPIYGVLTLSPRLAVIWRRYHDMNKSGLNIFWAAVPLVGPFILLITLAASGTKGENSHGPDPREPKVVHA</sequence>
<dbReference type="AlphaFoldDB" id="A0A4Y8VLP2"/>
<evidence type="ECO:0000313" key="3">
    <source>
        <dbReference type="Proteomes" id="UP000297555"/>
    </source>
</evidence>
<dbReference type="InterPro" id="IPR008523">
    <property type="entry name" value="DUF805"/>
</dbReference>
<accession>A0A4Y8VLP2</accession>
<dbReference type="EMBL" id="SPDQ01000011">
    <property type="protein sequence ID" value="TFH81439.1"/>
    <property type="molecule type" value="Genomic_DNA"/>
</dbReference>
<feature type="transmembrane region" description="Helical" evidence="1">
    <location>
        <begin position="23"/>
        <end position="44"/>
    </location>
</feature>
<dbReference type="GO" id="GO:0005886">
    <property type="term" value="C:plasma membrane"/>
    <property type="evidence" value="ECO:0007669"/>
    <property type="project" value="TreeGrafter"/>
</dbReference>
<evidence type="ECO:0000256" key="1">
    <source>
        <dbReference type="SAM" id="Phobius"/>
    </source>
</evidence>
<proteinExistence type="predicted"/>
<keyword evidence="1" id="KW-0472">Membrane</keyword>
<keyword evidence="1" id="KW-0812">Transmembrane</keyword>
<dbReference type="Proteomes" id="UP000297555">
    <property type="component" value="Unassembled WGS sequence"/>
</dbReference>
<keyword evidence="1" id="KW-1133">Transmembrane helix</keyword>
<evidence type="ECO:0000313" key="2">
    <source>
        <dbReference type="EMBL" id="TFH81439.1"/>
    </source>
</evidence>
<protein>
    <submittedName>
        <fullName evidence="2">DUF805 domain-containing protein</fullName>
    </submittedName>
</protein>
<dbReference type="PANTHER" id="PTHR34980">
    <property type="entry name" value="INNER MEMBRANE PROTEIN-RELATED-RELATED"/>
    <property type="match status" value="1"/>
</dbReference>
<reference evidence="2 3" key="1">
    <citation type="submission" date="2019-03" db="EMBL/GenBank/DDBJ databases">
        <title>Draft genome sequence of humic substances-degrading Pseudomonas kribbensis CHA-19 from forest soil.</title>
        <authorList>
            <person name="Kim D."/>
        </authorList>
    </citation>
    <scope>NUCLEOTIDE SEQUENCE [LARGE SCALE GENOMIC DNA]</scope>
    <source>
        <strain evidence="2 3">CHA-19</strain>
    </source>
</reference>
<dbReference type="OrthoDB" id="9812349at2"/>
<name>A0A4Y8VLP2_9PSED</name>
<dbReference type="Pfam" id="PF05656">
    <property type="entry name" value="DUF805"/>
    <property type="match status" value="1"/>
</dbReference>
<feature type="transmembrane region" description="Helical" evidence="1">
    <location>
        <begin position="84"/>
        <end position="104"/>
    </location>
</feature>